<dbReference type="EMBL" id="BTPE01000023">
    <property type="protein sequence ID" value="GMQ35661.1"/>
    <property type="molecule type" value="Genomic_DNA"/>
</dbReference>
<comment type="caution">
    <text evidence="1">The sequence shown here is derived from an EMBL/GenBank/DDBJ whole genome shotgun (WGS) entry which is preliminary data.</text>
</comment>
<evidence type="ECO:0000313" key="2">
    <source>
        <dbReference type="Proteomes" id="UP001307705"/>
    </source>
</evidence>
<gene>
    <name evidence="1" type="ORF">Ataiwa_39340</name>
</gene>
<name>A0ABQ6Q6D1_9BACT</name>
<keyword evidence="1" id="KW-0449">Lipoprotein</keyword>
<evidence type="ECO:0000313" key="1">
    <source>
        <dbReference type="EMBL" id="GMQ35661.1"/>
    </source>
</evidence>
<keyword evidence="2" id="KW-1185">Reference proteome</keyword>
<dbReference type="Pfam" id="PF15869">
    <property type="entry name" value="TolB_like"/>
    <property type="match status" value="1"/>
</dbReference>
<proteinExistence type="predicted"/>
<dbReference type="RefSeq" id="WP_338230571.1">
    <property type="nucleotide sequence ID" value="NZ_BTPE01000023.1"/>
</dbReference>
<reference evidence="1 2" key="1">
    <citation type="submission" date="2023-08" db="EMBL/GenBank/DDBJ databases">
        <title>Draft genome sequence of Algoriphagus taiwanensis.</title>
        <authorList>
            <person name="Takatani N."/>
            <person name="Hosokawa M."/>
            <person name="Sawabe T."/>
        </authorList>
    </citation>
    <scope>NUCLEOTIDE SEQUENCE [LARGE SCALE GENOMIC DNA]</scope>
    <source>
        <strain evidence="1 2">JCM 19755</strain>
    </source>
</reference>
<organism evidence="1 2">
    <name type="scientific">Algoriphagus taiwanensis</name>
    <dbReference type="NCBI Taxonomy" id="1445656"/>
    <lineage>
        <taxon>Bacteria</taxon>
        <taxon>Pseudomonadati</taxon>
        <taxon>Bacteroidota</taxon>
        <taxon>Cytophagia</taxon>
        <taxon>Cytophagales</taxon>
        <taxon>Cyclobacteriaceae</taxon>
        <taxon>Algoriphagus</taxon>
    </lineage>
</organism>
<accession>A0ABQ6Q6D1</accession>
<dbReference type="Proteomes" id="UP001307705">
    <property type="component" value="Unassembled WGS sequence"/>
</dbReference>
<sequence length="350" mass="40087">MRKYLLAIGSAVFFFWACSSPNLIKDPLDDFSLEESVSLSPLEISDSLFRVEDMFLFQNILIVLDLDLNHLYKVIDISNDKLVKRFGKRGEGPDEFNTLTYLNYSTGGGNWIGINESRKNNFKEYHLDSILFSSEDPKPHSVVSGFNSSNLGIAKIDVDQFIGFGLFDQLYSQQSKNGLVTNFGRFPFQEQFEATSPHTLVMAYQPRFYKNPNKPLLLATSVFSFNMDLIRMNKNGKAEVYKSLHFWPTEFEDESSGGSSSAAIKKENRFGNLSTSVSKEHIYVLYQDKPWEFEYPQKSNRVLVYDWEGNAIKILNLEKDVMLIAAHEDDSYLIGYVDDGKANLYKFDLK</sequence>
<protein>
    <submittedName>
        <fullName evidence="1">BF3164 family lipoprotein</fullName>
    </submittedName>
</protein>